<evidence type="ECO:0000313" key="3">
    <source>
        <dbReference type="Proteomes" id="UP000268623"/>
    </source>
</evidence>
<evidence type="ECO:0000313" key="2">
    <source>
        <dbReference type="EMBL" id="RNJ50809.1"/>
    </source>
</evidence>
<organism evidence="2 3">
    <name type="scientific">Methylocystis hirsuta</name>
    <dbReference type="NCBI Taxonomy" id="369798"/>
    <lineage>
        <taxon>Bacteria</taxon>
        <taxon>Pseudomonadati</taxon>
        <taxon>Pseudomonadota</taxon>
        <taxon>Alphaproteobacteria</taxon>
        <taxon>Hyphomicrobiales</taxon>
        <taxon>Methylocystaceae</taxon>
        <taxon>Methylocystis</taxon>
    </lineage>
</organism>
<dbReference type="Proteomes" id="UP000268623">
    <property type="component" value="Unassembled WGS sequence"/>
</dbReference>
<reference evidence="2 3" key="1">
    <citation type="submission" date="2018-08" db="EMBL/GenBank/DDBJ databases">
        <title>Genome sequence of Methylocystis hirsuta CSC1, a methanotroph able to accumulate PHAs.</title>
        <authorList>
            <person name="Bordel S."/>
            <person name="Rodriguez E."/>
            <person name="Gancedo J."/>
            <person name="Munoz R."/>
        </authorList>
    </citation>
    <scope>NUCLEOTIDE SEQUENCE [LARGE SCALE GENOMIC DNA]</scope>
    <source>
        <strain evidence="2 3">CSC1</strain>
    </source>
</reference>
<proteinExistence type="predicted"/>
<evidence type="ECO:0000259" key="1">
    <source>
        <dbReference type="Pfam" id="PF13598"/>
    </source>
</evidence>
<sequence length="75" mass="8734">MRVVIEDRLPVSTDAALKIEQRPDSTPPTERNVDDRSGVVAWAYNLAPGETRQISFGYRATWPRWKGEFQSWDRR</sequence>
<name>A0A3M9XRA2_9HYPH</name>
<keyword evidence="3" id="KW-1185">Reference proteome</keyword>
<dbReference type="EMBL" id="QWDD01000001">
    <property type="protein sequence ID" value="RNJ50809.1"/>
    <property type="molecule type" value="Genomic_DNA"/>
</dbReference>
<accession>A0A3M9XRA2</accession>
<dbReference type="AlphaFoldDB" id="A0A3M9XRA2"/>
<comment type="caution">
    <text evidence="2">The sequence shown here is derived from an EMBL/GenBank/DDBJ whole genome shotgun (WGS) entry which is preliminary data.</text>
</comment>
<gene>
    <name evidence="2" type="ORF">D1O30_15660</name>
</gene>
<feature type="domain" description="DUF4139" evidence="1">
    <location>
        <begin position="2"/>
        <end position="64"/>
    </location>
</feature>
<dbReference type="InterPro" id="IPR037291">
    <property type="entry name" value="DUF4139"/>
</dbReference>
<dbReference type="Pfam" id="PF13598">
    <property type="entry name" value="DUF4139"/>
    <property type="match status" value="1"/>
</dbReference>
<protein>
    <submittedName>
        <fullName evidence="2">DUF4139 domain-containing protein</fullName>
    </submittedName>
</protein>